<sequence>MSTTVKNSTTARKVVGSLGVIGAAAAVAGMGTFGTFTDSSTPVKTTINSATLDINAGPVGATIPVSTEGFLPGDSLTRAVNLVNSGSSPLGSVVLGTTDATPSILTTNLTNGLQMAVKSCAVAWTQAGTASAPTYTCSSGEKLLASGPVVNNIPLANPASLTPGGTDYLTFTVSLPVGADDSFQGKSAALSLTFTGTQRTGTAR</sequence>
<dbReference type="EMBL" id="FZNO01000021">
    <property type="protein sequence ID" value="SNR72907.1"/>
    <property type="molecule type" value="Genomic_DNA"/>
</dbReference>
<protein>
    <submittedName>
        <fullName evidence="1">Camelysin metallo-endopeptidase</fullName>
    </submittedName>
</protein>
<evidence type="ECO:0000313" key="2">
    <source>
        <dbReference type="Proteomes" id="UP000198403"/>
    </source>
</evidence>
<dbReference type="Proteomes" id="UP000198403">
    <property type="component" value="Unassembled WGS sequence"/>
</dbReference>
<gene>
    <name evidence="1" type="ORF">SAMN06272737_12182</name>
</gene>
<dbReference type="AlphaFoldDB" id="A0A238YP42"/>
<proteinExistence type="predicted"/>
<name>A0A238YP42_9ACTN</name>
<evidence type="ECO:0000313" key="1">
    <source>
        <dbReference type="EMBL" id="SNR72907.1"/>
    </source>
</evidence>
<accession>A0A238YP42</accession>
<dbReference type="RefSeq" id="WP_089337873.1">
    <property type="nucleotide sequence ID" value="NZ_FZNO01000021.1"/>
</dbReference>
<reference evidence="1 2" key="1">
    <citation type="submission" date="2017-06" db="EMBL/GenBank/DDBJ databases">
        <authorList>
            <person name="Kim H.J."/>
            <person name="Triplett B.A."/>
        </authorList>
    </citation>
    <scope>NUCLEOTIDE SEQUENCE [LARGE SCALE GENOMIC DNA]</scope>
    <source>
        <strain evidence="1 2">DSM 44272</strain>
    </source>
</reference>
<dbReference type="OrthoDB" id="3788361at2"/>
<dbReference type="InterPro" id="IPR022121">
    <property type="entry name" value="Peptidase_M73_camelysin"/>
</dbReference>
<dbReference type="Pfam" id="PF12389">
    <property type="entry name" value="Peptidase_M73"/>
    <property type="match status" value="1"/>
</dbReference>
<organism evidence="1 2">
    <name type="scientific">Blastococcus mobilis</name>
    <dbReference type="NCBI Taxonomy" id="1938746"/>
    <lineage>
        <taxon>Bacteria</taxon>
        <taxon>Bacillati</taxon>
        <taxon>Actinomycetota</taxon>
        <taxon>Actinomycetes</taxon>
        <taxon>Geodermatophilales</taxon>
        <taxon>Geodermatophilaceae</taxon>
        <taxon>Blastococcus</taxon>
    </lineage>
</organism>
<keyword evidence="2" id="KW-1185">Reference proteome</keyword>